<feature type="non-terminal residue" evidence="1">
    <location>
        <position position="89"/>
    </location>
</feature>
<dbReference type="Pfam" id="PF01992">
    <property type="entry name" value="vATP-synt_AC39"/>
    <property type="match status" value="1"/>
</dbReference>
<dbReference type="OrthoDB" id="10250083at2759"/>
<keyword evidence="2" id="KW-1185">Reference proteome</keyword>
<name>A0A1X6NPP0_PORUM</name>
<dbReference type="AlphaFoldDB" id="A0A1X6NPP0"/>
<sequence length="89" mass="9914">MAPGNMLTFNVDDGYLEAILRGYRSGILTTTDYINLTQCENLEDVRMHLTVRGAPFSLLQASRGSRWRSAWLRRASACVRKCSSAQSSA</sequence>
<proteinExistence type="predicted"/>
<dbReference type="InterPro" id="IPR002843">
    <property type="entry name" value="ATPase_V0-cplx_csu/dsu"/>
</dbReference>
<dbReference type="SUPFAM" id="SSF103486">
    <property type="entry name" value="V-type ATP synthase subunit C"/>
    <property type="match status" value="1"/>
</dbReference>
<evidence type="ECO:0000313" key="1">
    <source>
        <dbReference type="EMBL" id="OSX70535.1"/>
    </source>
</evidence>
<dbReference type="PANTHER" id="PTHR11028">
    <property type="entry name" value="VACUOLAR ATP SYNTHASE SUBUNIT AC39"/>
    <property type="match status" value="1"/>
</dbReference>
<accession>A0A1X6NPP0</accession>
<gene>
    <name evidence="1" type="ORF">BU14_0728s0001</name>
</gene>
<reference evidence="1 2" key="1">
    <citation type="submission" date="2017-03" db="EMBL/GenBank/DDBJ databases">
        <title>WGS assembly of Porphyra umbilicalis.</title>
        <authorList>
            <person name="Brawley S.H."/>
            <person name="Blouin N.A."/>
            <person name="Ficko-Blean E."/>
            <person name="Wheeler G.L."/>
            <person name="Lohr M."/>
            <person name="Goodson H.V."/>
            <person name="Jenkins J.W."/>
            <person name="Blaby-Haas C.E."/>
            <person name="Helliwell K.E."/>
            <person name="Chan C."/>
            <person name="Marriage T."/>
            <person name="Bhattacharya D."/>
            <person name="Klein A.S."/>
            <person name="Badis Y."/>
            <person name="Brodie J."/>
            <person name="Cao Y."/>
            <person name="Collen J."/>
            <person name="Dittami S.M."/>
            <person name="Gachon C.M."/>
            <person name="Green B.R."/>
            <person name="Karpowicz S."/>
            <person name="Kim J.W."/>
            <person name="Kudahl U."/>
            <person name="Lin S."/>
            <person name="Michel G."/>
            <person name="Mittag M."/>
            <person name="Olson B.J."/>
            <person name="Pangilinan J."/>
            <person name="Peng Y."/>
            <person name="Qiu H."/>
            <person name="Shu S."/>
            <person name="Singer J.T."/>
            <person name="Smith A.G."/>
            <person name="Sprecher B.N."/>
            <person name="Wagner V."/>
            <person name="Wang W."/>
            <person name="Wang Z.-Y."/>
            <person name="Yan J."/>
            <person name="Yarish C."/>
            <person name="Zoeuner-Riek S."/>
            <person name="Zhuang Y."/>
            <person name="Zou Y."/>
            <person name="Lindquist E.A."/>
            <person name="Grimwood J."/>
            <person name="Barry K."/>
            <person name="Rokhsar D.S."/>
            <person name="Schmutz J."/>
            <person name="Stiller J.W."/>
            <person name="Grossman A.R."/>
            <person name="Prochnik S.E."/>
        </authorList>
    </citation>
    <scope>NUCLEOTIDE SEQUENCE [LARGE SCALE GENOMIC DNA]</scope>
    <source>
        <strain evidence="1">4086291</strain>
    </source>
</reference>
<dbReference type="InterPro" id="IPR036079">
    <property type="entry name" value="ATPase_csu/dsu_sf"/>
</dbReference>
<dbReference type="InterPro" id="IPR016727">
    <property type="entry name" value="ATPase_V0-cplx_dsu"/>
</dbReference>
<organism evidence="1 2">
    <name type="scientific">Porphyra umbilicalis</name>
    <name type="common">Purple laver</name>
    <name type="synonym">Red alga</name>
    <dbReference type="NCBI Taxonomy" id="2786"/>
    <lineage>
        <taxon>Eukaryota</taxon>
        <taxon>Rhodophyta</taxon>
        <taxon>Bangiophyceae</taxon>
        <taxon>Bangiales</taxon>
        <taxon>Bangiaceae</taxon>
        <taxon>Porphyra</taxon>
    </lineage>
</organism>
<dbReference type="GO" id="GO:0033179">
    <property type="term" value="C:proton-transporting V-type ATPase, V0 domain"/>
    <property type="evidence" value="ECO:0007669"/>
    <property type="project" value="InterPro"/>
</dbReference>
<dbReference type="GO" id="GO:0046961">
    <property type="term" value="F:proton-transporting ATPase activity, rotational mechanism"/>
    <property type="evidence" value="ECO:0007669"/>
    <property type="project" value="InterPro"/>
</dbReference>
<protein>
    <submittedName>
        <fullName evidence="1">Uncharacterized protein</fullName>
    </submittedName>
</protein>
<dbReference type="Proteomes" id="UP000218209">
    <property type="component" value="Unassembled WGS sequence"/>
</dbReference>
<dbReference type="EMBL" id="KV919242">
    <property type="protein sequence ID" value="OSX70535.1"/>
    <property type="molecule type" value="Genomic_DNA"/>
</dbReference>
<evidence type="ECO:0000313" key="2">
    <source>
        <dbReference type="Proteomes" id="UP000218209"/>
    </source>
</evidence>